<organism evidence="1 2">
    <name type="scientific">Meloidogyne hapla</name>
    <name type="common">Root-knot nematode worm</name>
    <dbReference type="NCBI Taxonomy" id="6305"/>
    <lineage>
        <taxon>Eukaryota</taxon>
        <taxon>Metazoa</taxon>
        <taxon>Ecdysozoa</taxon>
        <taxon>Nematoda</taxon>
        <taxon>Chromadorea</taxon>
        <taxon>Rhabditida</taxon>
        <taxon>Tylenchina</taxon>
        <taxon>Tylenchomorpha</taxon>
        <taxon>Tylenchoidea</taxon>
        <taxon>Meloidogynidae</taxon>
        <taxon>Meloidogyninae</taxon>
        <taxon>Meloidogyne</taxon>
    </lineage>
</organism>
<reference evidence="2" key="1">
    <citation type="submission" date="2016-11" db="UniProtKB">
        <authorList>
            <consortium name="WormBaseParasite"/>
        </authorList>
    </citation>
    <scope>IDENTIFICATION</scope>
</reference>
<dbReference type="WBParaSite" id="MhA1_Contig1043.frz3.gene1">
    <property type="protein sequence ID" value="MhA1_Contig1043.frz3.gene1"/>
    <property type="gene ID" value="MhA1_Contig1043.frz3.gene1"/>
</dbReference>
<dbReference type="AlphaFoldDB" id="A0A1I8AYL9"/>
<proteinExistence type="predicted"/>
<evidence type="ECO:0000313" key="2">
    <source>
        <dbReference type="WBParaSite" id="MhA1_Contig1043.frz3.gene1"/>
    </source>
</evidence>
<keyword evidence="1" id="KW-1185">Reference proteome</keyword>
<sequence length="52" mass="6140">MLRYLFKSSFFLLFKWFKVKKITGKCVQLHGGITGCQTDKYLDVKNEECEFA</sequence>
<evidence type="ECO:0000313" key="1">
    <source>
        <dbReference type="Proteomes" id="UP000095281"/>
    </source>
</evidence>
<accession>A0A1I8AYL9</accession>
<name>A0A1I8AYL9_MELHA</name>
<dbReference type="Proteomes" id="UP000095281">
    <property type="component" value="Unplaced"/>
</dbReference>
<protein>
    <submittedName>
        <fullName evidence="2">Uncharacterized protein</fullName>
    </submittedName>
</protein>